<dbReference type="GO" id="GO:0032956">
    <property type="term" value="P:regulation of actin cytoskeleton organization"/>
    <property type="evidence" value="ECO:0007669"/>
    <property type="project" value="TreeGrafter"/>
</dbReference>
<dbReference type="InterPro" id="IPR001849">
    <property type="entry name" value="PH_domain"/>
</dbReference>
<dbReference type="InterPro" id="IPR000219">
    <property type="entry name" value="DH_dom"/>
</dbReference>
<feature type="transmembrane region" description="Helical" evidence="5">
    <location>
        <begin position="314"/>
        <end position="336"/>
    </location>
</feature>
<feature type="region of interest" description="Disordered" evidence="4">
    <location>
        <begin position="842"/>
        <end position="878"/>
    </location>
</feature>
<dbReference type="FunFam" id="1.20.900.10:FF:000007">
    <property type="entry name" value="rho guanine nucleotide exchange factor 19"/>
    <property type="match status" value="1"/>
</dbReference>
<dbReference type="Pfam" id="PF00621">
    <property type="entry name" value="RhoGEF"/>
    <property type="match status" value="1"/>
</dbReference>
<feature type="region of interest" description="Disordered" evidence="4">
    <location>
        <begin position="754"/>
        <end position="818"/>
    </location>
</feature>
<dbReference type="Proteomes" id="UP000551758">
    <property type="component" value="Unassembled WGS sequence"/>
</dbReference>
<dbReference type="SMART" id="SM00233">
    <property type="entry name" value="PH"/>
    <property type="match status" value="1"/>
</dbReference>
<dbReference type="Gene3D" id="2.30.30.40">
    <property type="entry name" value="SH3 Domains"/>
    <property type="match status" value="1"/>
</dbReference>
<dbReference type="GO" id="GO:0005085">
    <property type="term" value="F:guanyl-nucleotide exchange factor activity"/>
    <property type="evidence" value="ECO:0007669"/>
    <property type="project" value="UniProtKB-KW"/>
</dbReference>
<dbReference type="InterPro" id="IPR011993">
    <property type="entry name" value="PH-like_dom_sf"/>
</dbReference>
<protein>
    <recommendedName>
        <fullName evidence="11">Rho guanine nucleotide exchange factor 19</fullName>
    </recommendedName>
</protein>
<feature type="transmembrane region" description="Helical" evidence="5">
    <location>
        <begin position="20"/>
        <end position="42"/>
    </location>
</feature>
<feature type="domain" description="PH" evidence="7">
    <location>
        <begin position="1128"/>
        <end position="1240"/>
    </location>
</feature>
<keyword evidence="5" id="KW-0812">Transmembrane</keyword>
<feature type="transmembrane region" description="Helical" evidence="5">
    <location>
        <begin position="194"/>
        <end position="214"/>
    </location>
</feature>
<dbReference type="PROSITE" id="PS50003">
    <property type="entry name" value="PH_DOMAIN"/>
    <property type="match status" value="1"/>
</dbReference>
<evidence type="ECO:0008006" key="11">
    <source>
        <dbReference type="Google" id="ProtNLM"/>
    </source>
</evidence>
<dbReference type="SUPFAM" id="SSF50729">
    <property type="entry name" value="PH domain-like"/>
    <property type="match status" value="1"/>
</dbReference>
<feature type="domain" description="SH3" evidence="6">
    <location>
        <begin position="1251"/>
        <end position="1312"/>
    </location>
</feature>
<feature type="compositionally biased region" description="Basic and acidic residues" evidence="4">
    <location>
        <begin position="842"/>
        <end position="851"/>
    </location>
</feature>
<dbReference type="FunFam" id="2.30.29.30:FF:000205">
    <property type="entry name" value="Rho guanine nucleotide exchange factor (GEF) 19"/>
    <property type="match status" value="1"/>
</dbReference>
<keyword evidence="10" id="KW-1185">Reference proteome</keyword>
<dbReference type="SMART" id="SM00325">
    <property type="entry name" value="RhoGEF"/>
    <property type="match status" value="1"/>
</dbReference>
<evidence type="ECO:0000256" key="2">
    <source>
        <dbReference type="ARBA" id="ARBA00022658"/>
    </source>
</evidence>
<evidence type="ECO:0000259" key="6">
    <source>
        <dbReference type="PROSITE" id="PS50002"/>
    </source>
</evidence>
<feature type="transmembrane region" description="Helical" evidence="5">
    <location>
        <begin position="386"/>
        <end position="405"/>
    </location>
</feature>
<evidence type="ECO:0000256" key="3">
    <source>
        <dbReference type="PROSITE-ProRule" id="PRU00192"/>
    </source>
</evidence>
<feature type="region of interest" description="Disordered" evidence="4">
    <location>
        <begin position="493"/>
        <end position="548"/>
    </location>
</feature>
<feature type="compositionally biased region" description="Basic and acidic residues" evidence="4">
    <location>
        <begin position="764"/>
        <end position="777"/>
    </location>
</feature>
<dbReference type="InterPro" id="IPR047271">
    <property type="entry name" value="Ephexin-like"/>
</dbReference>
<dbReference type="PANTHER" id="PTHR12845">
    <property type="entry name" value="GUANINE NUCLEOTIDE EXCHANGE FACTOR"/>
    <property type="match status" value="1"/>
</dbReference>
<dbReference type="InterPro" id="IPR049452">
    <property type="entry name" value="Anoctamin_TM"/>
</dbReference>
<dbReference type="EMBL" id="JACDTQ010000948">
    <property type="protein sequence ID" value="KAF5924737.1"/>
    <property type="molecule type" value="Genomic_DNA"/>
</dbReference>
<accession>A0A7J7F9V8</accession>
<gene>
    <name evidence="9" type="ORF">HPG69_004609</name>
</gene>
<dbReference type="PROSITE" id="PS50010">
    <property type="entry name" value="DH_2"/>
    <property type="match status" value="1"/>
</dbReference>
<feature type="compositionally biased region" description="Acidic residues" evidence="4">
    <location>
        <begin position="852"/>
        <end position="861"/>
    </location>
</feature>
<dbReference type="CDD" id="cd00160">
    <property type="entry name" value="RhoGEF"/>
    <property type="match status" value="1"/>
</dbReference>
<feature type="region of interest" description="Disordered" evidence="4">
    <location>
        <begin position="607"/>
        <end position="674"/>
    </location>
</feature>
<dbReference type="FunFam" id="2.30.30.40:FF:000111">
    <property type="entry name" value="Rho guanine nucleotide exchange factor (GEF) 5"/>
    <property type="match status" value="1"/>
</dbReference>
<evidence type="ECO:0000259" key="7">
    <source>
        <dbReference type="PROSITE" id="PS50003"/>
    </source>
</evidence>
<dbReference type="PROSITE" id="PS50002">
    <property type="entry name" value="SH3"/>
    <property type="match status" value="1"/>
</dbReference>
<comment type="caution">
    <text evidence="9">The sequence shown here is derived from an EMBL/GenBank/DDBJ whole genome shotgun (WGS) entry which is preliminary data.</text>
</comment>
<feature type="transmembrane region" description="Helical" evidence="5">
    <location>
        <begin position="439"/>
        <end position="459"/>
    </location>
</feature>
<keyword evidence="2" id="KW-0344">Guanine-nucleotide releasing factor</keyword>
<sequence>MSGGWKLGSSTEMGAHELSVTTSGFCTAWLLPAALVGTLVFISGLVTIGTNTPARVAVVSPLLPSLLGYLFGHPGPVFFSIFMSFWAMAFLEHWKHKSITLVHHWDCRVPTSRVCCPSPADGPEPLTGLKEPYFSPHNRLPCLLTSSAAILIMVRGLWALALEGPSPPGWAGTLVACPPAVTALPAGPQLCVEMIFLVSVIIYHSIVSIAMFHVGNPVLMTQVSAPWGNRGRKPCFRLHAHCGHPQVPSTAPRGWAPDRAVTLPGLATLPTSAALRWDTQITQELGCWEEEYGLIKCEDLFDEYLEMGEQWPSVLQFGFITIFVVAFTLVALFALINNWFVCEYRLPVAEQAQGIGIWLLLLEAMAHLSVIVNVGVSWRLGPKGPLALQAFLIAFTSDFLLRLLYRHEQHSHLRGCVQAFLDAQENLTLFHWKLLAVRLGFLIAFEHVVFFLCLIAWLVPGVPAGLATKIKRGRYLGQAGAGGQPGGAALCQHGPRTLAPPLTTPPRPAPGLSRGVVPGAQDAGASGWQSKGGMDCGPPATLQSHLAGPPSTACHPVAVCQQESLSFAELPTLQPPSPVCLDLFPVAPEELRAPGSRWSLATPAPLQGLLWPPSPGDPDTEISTSGGMRPSRAGSWPHCPSAQPPALEGPWSPQHPQPQRRASHGSEKKSAWRKMRVYQREEAPGSLEAHAVFLEPGQAAEQARSTEEPRQLELSGPTRVGLEGPERRRFSASELMTRLHSSLRLGRNSAARALTTGSGTGAAREGKVCGRESRSVEVRVNGMATPAPVDASGDHGGWPEPRLDTQEEPALGSRSASERRQSRFLLTSVLYQEYSDVASARELRRQQREEEGPGDEAEGAEEGPGPPRANLSPSSSFRAQRSARGSTFSLWQDIPDVRGSGVLATLSLRDCKLQEAKFELITSEASYIHSLSVAVGHFLASAELSECLGAQDKQWLFSKLPEVKSTSERFLQDLEQRLEADVLRFSVCDVVLHHCPAFRRVYLPYVTNQAYQERTYQRLLLENPKFPGILARLEESPVCQRLPLTSFLILPFQRITRLKMLVENILKRTAQGSEDEDMATKAFNALKELVQECNASVQSMKRTEELIHLSKKIHFEGKIFPLISQARWLVRHGELVELAPLPAAPPAKLKLSSKAVYLHLFNDCLLLSRRKELGKFAVFVHATMAELQVRGLSLKLQGIPGHVFLLQLLHGQHAKHQFLLRARTESEKQRWISAMCPSSPQEDRLVISEGEDRPQVQCVRTYKALQPDELTLEKTDILAVRTRTSDGWLEGVRLADGEKGWVPQAYVEEISSLSARLRNLRENKRITSATSKWGEPPA</sequence>
<dbReference type="CDD" id="cd11940">
    <property type="entry name" value="SH3_ARHGEF5_19"/>
    <property type="match status" value="1"/>
</dbReference>
<dbReference type="InterPro" id="IPR035899">
    <property type="entry name" value="DBL_dom_sf"/>
</dbReference>
<feature type="domain" description="DH" evidence="8">
    <location>
        <begin position="912"/>
        <end position="1096"/>
    </location>
</feature>
<feature type="region of interest" description="Disordered" evidence="4">
    <location>
        <begin position="698"/>
        <end position="723"/>
    </location>
</feature>
<dbReference type="InterPro" id="IPR001452">
    <property type="entry name" value="SH3_domain"/>
</dbReference>
<dbReference type="SMART" id="SM00326">
    <property type="entry name" value="SH3"/>
    <property type="match status" value="1"/>
</dbReference>
<evidence type="ECO:0000313" key="9">
    <source>
        <dbReference type="EMBL" id="KAF5924737.1"/>
    </source>
</evidence>
<evidence type="ECO:0000259" key="8">
    <source>
        <dbReference type="PROSITE" id="PS50010"/>
    </source>
</evidence>
<evidence type="ECO:0000256" key="1">
    <source>
        <dbReference type="ARBA" id="ARBA00022443"/>
    </source>
</evidence>
<dbReference type="PANTHER" id="PTHR12845:SF6">
    <property type="entry name" value="RHO GUANINE NUCLEOTIDE EXCHANGE FACTOR 19"/>
    <property type="match status" value="1"/>
</dbReference>
<name>A0A7J7F9V8_DICBM</name>
<evidence type="ECO:0000256" key="5">
    <source>
        <dbReference type="SAM" id="Phobius"/>
    </source>
</evidence>
<keyword evidence="5" id="KW-1133">Transmembrane helix</keyword>
<keyword evidence="5" id="KW-0472">Membrane</keyword>
<dbReference type="SUPFAM" id="SSF50044">
    <property type="entry name" value="SH3-domain"/>
    <property type="match status" value="1"/>
</dbReference>
<reference evidence="9 10" key="1">
    <citation type="journal article" date="2020" name="Mol. Biol. Evol.">
        <title>Interspecific Gene Flow and the Evolution of Specialization in Black and White Rhinoceros.</title>
        <authorList>
            <person name="Moodley Y."/>
            <person name="Westbury M.V."/>
            <person name="Russo I.M."/>
            <person name="Gopalakrishnan S."/>
            <person name="Rakotoarivelo A."/>
            <person name="Olsen R.A."/>
            <person name="Prost S."/>
            <person name="Tunstall T."/>
            <person name="Ryder O.A."/>
            <person name="Dalen L."/>
            <person name="Bruford M.W."/>
        </authorList>
    </citation>
    <scope>NUCLEOTIDE SEQUENCE [LARGE SCALE GENOMIC DNA]</scope>
    <source>
        <strain evidence="9">SBR-YM</strain>
        <tissue evidence="9">Skin</tissue>
    </source>
</reference>
<dbReference type="SUPFAM" id="SSF48065">
    <property type="entry name" value="DBL homology domain (DH-domain)"/>
    <property type="match status" value="1"/>
</dbReference>
<evidence type="ECO:0000256" key="4">
    <source>
        <dbReference type="SAM" id="MobiDB-lite"/>
    </source>
</evidence>
<dbReference type="InterPro" id="IPR047270">
    <property type="entry name" value="PH_ephexin"/>
</dbReference>
<dbReference type="CDD" id="cd01221">
    <property type="entry name" value="PH_ephexin"/>
    <property type="match status" value="1"/>
</dbReference>
<dbReference type="InterPro" id="IPR036028">
    <property type="entry name" value="SH3-like_dom_sf"/>
</dbReference>
<dbReference type="Gene3D" id="2.30.29.30">
    <property type="entry name" value="Pleckstrin-homology domain (PH domain)/Phosphotyrosine-binding domain (PTB)"/>
    <property type="match status" value="1"/>
</dbReference>
<dbReference type="Pfam" id="PF07653">
    <property type="entry name" value="SH3_2"/>
    <property type="match status" value="1"/>
</dbReference>
<dbReference type="Gene3D" id="1.20.900.10">
    <property type="entry name" value="Dbl homology (DH) domain"/>
    <property type="match status" value="1"/>
</dbReference>
<evidence type="ECO:0000313" key="10">
    <source>
        <dbReference type="Proteomes" id="UP000551758"/>
    </source>
</evidence>
<organism evidence="9 10">
    <name type="scientific">Diceros bicornis minor</name>
    <name type="common">South-central black rhinoceros</name>
    <dbReference type="NCBI Taxonomy" id="77932"/>
    <lineage>
        <taxon>Eukaryota</taxon>
        <taxon>Metazoa</taxon>
        <taxon>Chordata</taxon>
        <taxon>Craniata</taxon>
        <taxon>Vertebrata</taxon>
        <taxon>Euteleostomi</taxon>
        <taxon>Mammalia</taxon>
        <taxon>Eutheria</taxon>
        <taxon>Laurasiatheria</taxon>
        <taxon>Perissodactyla</taxon>
        <taxon>Rhinocerotidae</taxon>
        <taxon>Diceros</taxon>
    </lineage>
</organism>
<keyword evidence="1 3" id="KW-0728">SH3 domain</keyword>
<feature type="transmembrane region" description="Helical" evidence="5">
    <location>
        <begin position="357"/>
        <end position="380"/>
    </location>
</feature>
<dbReference type="Pfam" id="PF04547">
    <property type="entry name" value="Anoctamin"/>
    <property type="match status" value="2"/>
</dbReference>
<proteinExistence type="predicted"/>